<evidence type="ECO:0000256" key="8">
    <source>
        <dbReference type="ARBA" id="ARBA00029447"/>
    </source>
</evidence>
<dbReference type="InterPro" id="IPR004090">
    <property type="entry name" value="Chemotax_Me-accpt_rcpt"/>
</dbReference>
<evidence type="ECO:0000256" key="7">
    <source>
        <dbReference type="ARBA" id="ARBA00023224"/>
    </source>
</evidence>
<protein>
    <recommendedName>
        <fullName evidence="16">Chemotaxis protein</fullName>
    </recommendedName>
</protein>
<keyword evidence="4 10" id="KW-0812">Transmembrane</keyword>
<dbReference type="STRING" id="1526571.AT746_02105"/>
<sequence>MLKTLTIRQRLWSILAVAILGQIVLCLLILSGLKATILEEKRLTTRFLAESVDGLLDGYREKVRSGELSSEQARSQALATLKKMRYKDNDYYFVIDQQANMLMHPFRPDLDGTSVSDFTDKQGNRLFYDMAMGVKDDGVHTVEYNWPKPGGEEPVPKVTFVRLYQPWGWVVGTGIYVDDVAGAFRTAALSMAGLALLIVGALTWLIYMVSRSVLTPLQGVVDAMQDIAQGDGDLTVNLRVEGKDELARLSDYFNQFVAKIRNLVREVTESAQSLADAANQLNTATEEIRKESEQQQLETEQVAAAITQMSAAVSEVAGSAEQANHSALEAEQLTDKGNKVVDRSRGSIQHLSRNVQESAEVAKALAGAVVEISKALGIINNIADQTNLLALNAAIEAARAGEQGRGFSVVADEVRTLAQQTQNSTREIATIIENLQQDTDKMTASVNQSLEQANSTVSLSDEVKDALDQINTAIGQISEMNSHIATAAEQQSTVALDVDKNVQNINTLVQQTASGIEQCDQAAKALTGLSRDLSKLVNQFRV</sequence>
<dbReference type="Pfam" id="PF00015">
    <property type="entry name" value="MCPsignal"/>
    <property type="match status" value="1"/>
</dbReference>
<dbReference type="FunFam" id="1.10.287.950:FF:000001">
    <property type="entry name" value="Methyl-accepting chemotaxis sensory transducer"/>
    <property type="match status" value="1"/>
</dbReference>
<keyword evidence="6 10" id="KW-0472">Membrane</keyword>
<feature type="domain" description="Methyl-accepting transducer" evidence="11">
    <location>
        <begin position="270"/>
        <end position="506"/>
    </location>
</feature>
<dbReference type="KEGG" id="lal:AT746_02105"/>
<dbReference type="InterPro" id="IPR033480">
    <property type="entry name" value="sCache_2"/>
</dbReference>
<dbReference type="PANTHER" id="PTHR32089">
    <property type="entry name" value="METHYL-ACCEPTING CHEMOTAXIS PROTEIN MCPB"/>
    <property type="match status" value="1"/>
</dbReference>
<evidence type="ECO:0000256" key="5">
    <source>
        <dbReference type="ARBA" id="ARBA00022989"/>
    </source>
</evidence>
<dbReference type="PROSITE" id="PS50192">
    <property type="entry name" value="T_SNARE"/>
    <property type="match status" value="1"/>
</dbReference>
<evidence type="ECO:0000256" key="6">
    <source>
        <dbReference type="ARBA" id="ARBA00023136"/>
    </source>
</evidence>
<accession>A0A0U3B695</accession>
<comment type="subcellular location">
    <subcellularLocation>
        <location evidence="1">Cell inner membrane</location>
        <topology evidence="1">Multi-pass membrane protein</topology>
    </subcellularLocation>
</comment>
<evidence type="ECO:0000256" key="2">
    <source>
        <dbReference type="ARBA" id="ARBA00022475"/>
    </source>
</evidence>
<dbReference type="PANTHER" id="PTHR32089:SF119">
    <property type="entry name" value="METHYL-ACCEPTING CHEMOTAXIS PROTEIN CTPL"/>
    <property type="match status" value="1"/>
</dbReference>
<proteinExistence type="inferred from homology"/>
<keyword evidence="2" id="KW-1003">Cell membrane</keyword>
<dbReference type="PROSITE" id="PS50885">
    <property type="entry name" value="HAMP"/>
    <property type="match status" value="1"/>
</dbReference>
<dbReference type="PROSITE" id="PS50111">
    <property type="entry name" value="CHEMOTAXIS_TRANSDUC_2"/>
    <property type="match status" value="1"/>
</dbReference>
<name>A0A0U3B695_9ALTE</name>
<keyword evidence="3" id="KW-0997">Cell inner membrane</keyword>
<dbReference type="Pfam" id="PF00672">
    <property type="entry name" value="HAMP"/>
    <property type="match status" value="1"/>
</dbReference>
<keyword evidence="7 9" id="KW-0807">Transducer</keyword>
<dbReference type="GO" id="GO:0004888">
    <property type="term" value="F:transmembrane signaling receptor activity"/>
    <property type="evidence" value="ECO:0007669"/>
    <property type="project" value="InterPro"/>
</dbReference>
<dbReference type="SMART" id="SM01049">
    <property type="entry name" value="Cache_2"/>
    <property type="match status" value="1"/>
</dbReference>
<dbReference type="AlphaFoldDB" id="A0A0U3B695"/>
<keyword evidence="15" id="KW-1185">Reference proteome</keyword>
<dbReference type="RefSeq" id="WP_062475787.1">
    <property type="nucleotide sequence ID" value="NZ_CP013650.1"/>
</dbReference>
<dbReference type="CDD" id="cd11386">
    <property type="entry name" value="MCP_signal"/>
    <property type="match status" value="1"/>
</dbReference>
<evidence type="ECO:0000313" key="15">
    <source>
        <dbReference type="Proteomes" id="UP000068447"/>
    </source>
</evidence>
<evidence type="ECO:0008006" key="16">
    <source>
        <dbReference type="Google" id="ProtNLM"/>
    </source>
</evidence>
<evidence type="ECO:0000256" key="10">
    <source>
        <dbReference type="SAM" id="Phobius"/>
    </source>
</evidence>
<dbReference type="SMART" id="SM00304">
    <property type="entry name" value="HAMP"/>
    <property type="match status" value="2"/>
</dbReference>
<comment type="similarity">
    <text evidence="8">Belongs to the methyl-accepting chemotaxis (MCP) protein family.</text>
</comment>
<organism evidence="14 15">
    <name type="scientific">Lacimicrobium alkaliphilum</name>
    <dbReference type="NCBI Taxonomy" id="1526571"/>
    <lineage>
        <taxon>Bacteria</taxon>
        <taxon>Pseudomonadati</taxon>
        <taxon>Pseudomonadota</taxon>
        <taxon>Gammaproteobacteria</taxon>
        <taxon>Alteromonadales</taxon>
        <taxon>Alteromonadaceae</taxon>
        <taxon>Lacimicrobium</taxon>
    </lineage>
</organism>
<reference evidence="14 15" key="1">
    <citation type="submission" date="2015-12" db="EMBL/GenBank/DDBJ databases">
        <title>Complete genome of Lacimicrobium alkaliphilum KCTC 32984.</title>
        <authorList>
            <person name="Kim S.-G."/>
            <person name="Lee Y.-J."/>
        </authorList>
    </citation>
    <scope>NUCLEOTIDE SEQUENCE [LARGE SCALE GENOMIC DNA]</scope>
    <source>
        <strain evidence="14 15">YelD216</strain>
    </source>
</reference>
<dbReference type="GO" id="GO:0006935">
    <property type="term" value="P:chemotaxis"/>
    <property type="evidence" value="ECO:0007669"/>
    <property type="project" value="InterPro"/>
</dbReference>
<evidence type="ECO:0000313" key="14">
    <source>
        <dbReference type="EMBL" id="ALS97189.1"/>
    </source>
</evidence>
<dbReference type="CDD" id="cd06225">
    <property type="entry name" value="HAMP"/>
    <property type="match status" value="1"/>
</dbReference>
<dbReference type="InterPro" id="IPR000727">
    <property type="entry name" value="T_SNARE_dom"/>
</dbReference>
<feature type="transmembrane region" description="Helical" evidence="10">
    <location>
        <begin position="12"/>
        <end position="33"/>
    </location>
</feature>
<keyword evidence="5 10" id="KW-1133">Transmembrane helix</keyword>
<gene>
    <name evidence="14" type="ORF">AT746_02105</name>
</gene>
<dbReference type="GO" id="GO:0007165">
    <property type="term" value="P:signal transduction"/>
    <property type="evidence" value="ECO:0007669"/>
    <property type="project" value="UniProtKB-KW"/>
</dbReference>
<dbReference type="SUPFAM" id="SSF58104">
    <property type="entry name" value="Methyl-accepting chemotaxis protein (MCP) signaling domain"/>
    <property type="match status" value="1"/>
</dbReference>
<evidence type="ECO:0000256" key="3">
    <source>
        <dbReference type="ARBA" id="ARBA00022519"/>
    </source>
</evidence>
<dbReference type="InterPro" id="IPR004089">
    <property type="entry name" value="MCPsignal_dom"/>
</dbReference>
<dbReference type="Proteomes" id="UP000068447">
    <property type="component" value="Chromosome"/>
</dbReference>
<evidence type="ECO:0000256" key="1">
    <source>
        <dbReference type="ARBA" id="ARBA00004429"/>
    </source>
</evidence>
<feature type="domain" description="T-SNARE coiled-coil homology" evidence="12">
    <location>
        <begin position="457"/>
        <end position="519"/>
    </location>
</feature>
<dbReference type="PRINTS" id="PR00260">
    <property type="entry name" value="CHEMTRNSDUCR"/>
</dbReference>
<evidence type="ECO:0000259" key="13">
    <source>
        <dbReference type="PROSITE" id="PS50885"/>
    </source>
</evidence>
<dbReference type="Gene3D" id="1.10.287.950">
    <property type="entry name" value="Methyl-accepting chemotaxis protein"/>
    <property type="match status" value="1"/>
</dbReference>
<evidence type="ECO:0000259" key="11">
    <source>
        <dbReference type="PROSITE" id="PS50111"/>
    </source>
</evidence>
<dbReference type="EMBL" id="CP013650">
    <property type="protein sequence ID" value="ALS97189.1"/>
    <property type="molecule type" value="Genomic_DNA"/>
</dbReference>
<dbReference type="Pfam" id="PF17200">
    <property type="entry name" value="sCache_2"/>
    <property type="match status" value="1"/>
</dbReference>
<dbReference type="InterPro" id="IPR003660">
    <property type="entry name" value="HAMP_dom"/>
</dbReference>
<dbReference type="SMART" id="SM00283">
    <property type="entry name" value="MA"/>
    <property type="match status" value="1"/>
</dbReference>
<feature type="domain" description="HAMP" evidence="13">
    <location>
        <begin position="211"/>
        <end position="265"/>
    </location>
</feature>
<feature type="transmembrane region" description="Helical" evidence="10">
    <location>
        <begin position="187"/>
        <end position="207"/>
    </location>
</feature>
<evidence type="ECO:0000259" key="12">
    <source>
        <dbReference type="PROSITE" id="PS50192"/>
    </source>
</evidence>
<dbReference type="GO" id="GO:0005886">
    <property type="term" value="C:plasma membrane"/>
    <property type="evidence" value="ECO:0007669"/>
    <property type="project" value="UniProtKB-SubCell"/>
</dbReference>
<evidence type="ECO:0000256" key="9">
    <source>
        <dbReference type="PROSITE-ProRule" id="PRU00284"/>
    </source>
</evidence>
<evidence type="ECO:0000256" key="4">
    <source>
        <dbReference type="ARBA" id="ARBA00022692"/>
    </source>
</evidence>
<dbReference type="Gene3D" id="3.30.450.20">
    <property type="entry name" value="PAS domain"/>
    <property type="match status" value="1"/>
</dbReference>